<gene>
    <name evidence="7" type="ORF">DICPUDRAFT_30493</name>
</gene>
<dbReference type="EMBL" id="GL871003">
    <property type="protein sequence ID" value="EGC37289.1"/>
    <property type="molecule type" value="Genomic_DNA"/>
</dbReference>
<dbReference type="PANTHER" id="PTHR12655:SF0">
    <property type="entry name" value="ACYL-COENZYME A THIOESTERASE 9, MITOCHONDRIAL"/>
    <property type="match status" value="1"/>
</dbReference>
<evidence type="ECO:0000256" key="2">
    <source>
        <dbReference type="ARBA" id="ARBA00022737"/>
    </source>
</evidence>
<evidence type="ECO:0000256" key="1">
    <source>
        <dbReference type="ARBA" id="ARBA00010458"/>
    </source>
</evidence>
<dbReference type="InParanoid" id="F0ZFJ1"/>
<dbReference type="InterPro" id="IPR000504">
    <property type="entry name" value="RRM_dom"/>
</dbReference>
<dbReference type="VEuPathDB" id="AmoebaDB:DICPUDRAFT_30493"/>
<evidence type="ECO:0000259" key="6">
    <source>
        <dbReference type="PROSITE" id="PS51770"/>
    </source>
</evidence>
<dbReference type="InterPro" id="IPR012677">
    <property type="entry name" value="Nucleotide-bd_a/b_plait_sf"/>
</dbReference>
<dbReference type="RefSeq" id="XP_003286177.1">
    <property type="nucleotide sequence ID" value="XM_003286129.1"/>
</dbReference>
<dbReference type="SUPFAM" id="SSF54928">
    <property type="entry name" value="RNA-binding domain, RBD"/>
    <property type="match status" value="1"/>
</dbReference>
<reference evidence="8" key="1">
    <citation type="journal article" date="2011" name="Genome Biol.">
        <title>Comparative genomics of the social amoebae Dictyostelium discoideum and Dictyostelium purpureum.</title>
        <authorList>
            <consortium name="US DOE Joint Genome Institute (JGI-PGF)"/>
            <person name="Sucgang R."/>
            <person name="Kuo A."/>
            <person name="Tian X."/>
            <person name="Salerno W."/>
            <person name="Parikh A."/>
            <person name="Feasley C.L."/>
            <person name="Dalin E."/>
            <person name="Tu H."/>
            <person name="Huang E."/>
            <person name="Barry K."/>
            <person name="Lindquist E."/>
            <person name="Shapiro H."/>
            <person name="Bruce D."/>
            <person name="Schmutz J."/>
            <person name="Salamov A."/>
            <person name="Fey P."/>
            <person name="Gaudet P."/>
            <person name="Anjard C."/>
            <person name="Babu M.M."/>
            <person name="Basu S."/>
            <person name="Bushmanova Y."/>
            <person name="van der Wel H."/>
            <person name="Katoh-Kurasawa M."/>
            <person name="Dinh C."/>
            <person name="Coutinho P.M."/>
            <person name="Saito T."/>
            <person name="Elias M."/>
            <person name="Schaap P."/>
            <person name="Kay R.R."/>
            <person name="Henrissat B."/>
            <person name="Eichinger L."/>
            <person name="Rivero F."/>
            <person name="Putnam N.H."/>
            <person name="West C.M."/>
            <person name="Loomis W.F."/>
            <person name="Chisholm R.L."/>
            <person name="Shaulsky G."/>
            <person name="Strassmann J.E."/>
            <person name="Queller D.C."/>
            <person name="Kuspa A."/>
            <person name="Grigoriev I.V."/>
        </authorList>
    </citation>
    <scope>NUCLEOTIDE SEQUENCE [LARGE SCALE GENOMIC DNA]</scope>
    <source>
        <strain evidence="8">QSDP1</strain>
    </source>
</reference>
<dbReference type="GO" id="GO:0005739">
    <property type="term" value="C:mitochondrion"/>
    <property type="evidence" value="ECO:0000318"/>
    <property type="project" value="GO_Central"/>
</dbReference>
<keyword evidence="4" id="KW-0809">Transit peptide</keyword>
<dbReference type="InterPro" id="IPR035979">
    <property type="entry name" value="RBD_domain_sf"/>
</dbReference>
<feature type="domain" description="HotDog ACOT-type" evidence="6">
    <location>
        <begin position="435"/>
        <end position="555"/>
    </location>
</feature>
<dbReference type="OrthoDB" id="331699at2759"/>
<accession>F0ZFJ1</accession>
<feature type="region of interest" description="Disordered" evidence="5">
    <location>
        <begin position="205"/>
        <end position="228"/>
    </location>
</feature>
<dbReference type="InterPro" id="IPR029069">
    <property type="entry name" value="HotDog_dom_sf"/>
</dbReference>
<keyword evidence="8" id="KW-1185">Reference proteome</keyword>
<dbReference type="FunFam" id="3.10.129.10:FF:000173">
    <property type="entry name" value="Uncharacterized protein"/>
    <property type="match status" value="1"/>
</dbReference>
<dbReference type="Gene3D" id="3.30.70.330">
    <property type="match status" value="1"/>
</dbReference>
<dbReference type="GO" id="GO:0047617">
    <property type="term" value="F:fatty acyl-CoA hydrolase activity"/>
    <property type="evidence" value="ECO:0000318"/>
    <property type="project" value="GO_Central"/>
</dbReference>
<dbReference type="CDD" id="cd03442">
    <property type="entry name" value="BFIT_BACH"/>
    <property type="match status" value="2"/>
</dbReference>
<comment type="similarity">
    <text evidence="1">Belongs to the acyl coenzyme A hydrolase family.</text>
</comment>
<organism evidence="7 8">
    <name type="scientific">Dictyostelium purpureum</name>
    <name type="common">Slime mold</name>
    <dbReference type="NCBI Taxonomy" id="5786"/>
    <lineage>
        <taxon>Eukaryota</taxon>
        <taxon>Amoebozoa</taxon>
        <taxon>Evosea</taxon>
        <taxon>Eumycetozoa</taxon>
        <taxon>Dictyostelia</taxon>
        <taxon>Dictyosteliales</taxon>
        <taxon>Dictyosteliaceae</taxon>
        <taxon>Dictyostelium</taxon>
    </lineage>
</organism>
<dbReference type="FunFam" id="3.10.129.10:FF:000082">
    <property type="entry name" value="Protein CBG18926"/>
    <property type="match status" value="1"/>
</dbReference>
<dbReference type="FunCoup" id="F0ZFJ1">
    <property type="interactions" value="179"/>
</dbReference>
<keyword evidence="2" id="KW-0677">Repeat</keyword>
<dbReference type="Pfam" id="PF00076">
    <property type="entry name" value="RRM_1"/>
    <property type="match status" value="1"/>
</dbReference>
<evidence type="ECO:0000256" key="3">
    <source>
        <dbReference type="ARBA" id="ARBA00022801"/>
    </source>
</evidence>
<evidence type="ECO:0000256" key="5">
    <source>
        <dbReference type="SAM" id="MobiDB-lite"/>
    </source>
</evidence>
<dbReference type="FunFam" id="3.30.70.330:FF:001456">
    <property type="match status" value="1"/>
</dbReference>
<feature type="domain" description="HotDog ACOT-type" evidence="6">
    <location>
        <begin position="247"/>
        <end position="366"/>
    </location>
</feature>
<evidence type="ECO:0000256" key="4">
    <source>
        <dbReference type="ARBA" id="ARBA00022946"/>
    </source>
</evidence>
<feature type="compositionally biased region" description="Low complexity" evidence="5">
    <location>
        <begin position="206"/>
        <end position="227"/>
    </location>
</feature>
<protein>
    <recommendedName>
        <fullName evidence="6">HotDog ACOT-type domain-containing protein</fullName>
    </recommendedName>
</protein>
<dbReference type="InterPro" id="IPR033120">
    <property type="entry name" value="HOTDOG_ACOT"/>
</dbReference>
<dbReference type="OMA" id="QPQERNM"/>
<dbReference type="SUPFAM" id="SSF54637">
    <property type="entry name" value="Thioesterase/thiol ester dehydrase-isomerase"/>
    <property type="match status" value="2"/>
</dbReference>
<dbReference type="KEGG" id="dpp:DICPUDRAFT_30493"/>
<evidence type="ECO:0000313" key="7">
    <source>
        <dbReference type="EMBL" id="EGC37289.1"/>
    </source>
</evidence>
<dbReference type="GO" id="GO:0003723">
    <property type="term" value="F:RNA binding"/>
    <property type="evidence" value="ECO:0007669"/>
    <property type="project" value="InterPro"/>
</dbReference>
<dbReference type="GeneID" id="10500139"/>
<dbReference type="PANTHER" id="PTHR12655">
    <property type="entry name" value="ACYL-COA THIOESTERASE"/>
    <property type="match status" value="1"/>
</dbReference>
<dbReference type="STRING" id="5786.F0ZFJ1"/>
<sequence length="609" mass="69431">MIQTNLIKLINKNKNILKKINYNKINSNFNKNVLYVNQQNNNYLAKNNFTTSSNNNNDNNKNVFEKSLDQFINPNINRNTSAFDDIVDSQNTIEIRNVPSNITTRDIWEGFKDFKIVPHGIKMVFDGENGFVYISFQNKKDFTRAVEMKAFSFQGSNYSITPIKSTLQNWGDRDKNDGTPRTGYLNRTAVTDHLWKSRKSKDQKIVNANSVNSTENNNSATSTSSTVIKEPPPVLKVKTPEDSHTEVDLFFSSDYALREMYLSPYGHLRVGRLLEDLDALAGTVSFKHSENDEDNFKKTIVTASVDRIKLLQPLIPDRDIKMEGVVTYVGKSSMEIMIKLRSKNNTTQNWEPVLVAYFTMVARDKGKSSPVNHLKVVTPFEKRLFQDGEKHKACRISNQQNSLEITPPTASELQIIHNLFMIAKKESDLELIPMKDTTCTSVLLCQPQERNINGQIFGGYLMRKGFELAFSCIFLKFNESLPLFVAMDDVTFYLPVEIGDILTLESTIVYSHPVPNEVQTYYAQVEVCAYVTNPYIGKKKLSNVFNFTFYCSPKGEGSKPMDPSAPQPKTKQILPQTYSQAMSYLAGRRIVDRHRESEQSPDNMAIWDE</sequence>
<evidence type="ECO:0000313" key="8">
    <source>
        <dbReference type="Proteomes" id="UP000001064"/>
    </source>
</evidence>
<dbReference type="Gene3D" id="3.10.129.10">
    <property type="entry name" value="Hotdog Thioesterase"/>
    <property type="match status" value="2"/>
</dbReference>
<name>F0ZFJ1_DICPU</name>
<proteinExistence type="inferred from homology"/>
<keyword evidence="3" id="KW-0378">Hydrolase</keyword>
<dbReference type="GO" id="GO:0006637">
    <property type="term" value="P:acyl-CoA metabolic process"/>
    <property type="evidence" value="ECO:0000318"/>
    <property type="project" value="GO_Central"/>
</dbReference>
<dbReference type="Proteomes" id="UP000001064">
    <property type="component" value="Unassembled WGS sequence"/>
</dbReference>
<dbReference type="eggNOG" id="KOG2763">
    <property type="taxonomic scope" value="Eukaryota"/>
</dbReference>
<dbReference type="AlphaFoldDB" id="F0ZFJ1"/>
<dbReference type="PROSITE" id="PS51770">
    <property type="entry name" value="HOTDOG_ACOT"/>
    <property type="match status" value="2"/>
</dbReference>